<dbReference type="GO" id="GO:0046872">
    <property type="term" value="F:metal ion binding"/>
    <property type="evidence" value="ECO:0007669"/>
    <property type="project" value="UniProtKB-KW"/>
</dbReference>
<name>F2NSX5_TRES6</name>
<protein>
    <recommendedName>
        <fullName evidence="7">Radical SAM core domain-containing protein</fullName>
    </recommendedName>
</protein>
<keyword evidence="2" id="KW-0004">4Fe-4S</keyword>
<evidence type="ECO:0000256" key="2">
    <source>
        <dbReference type="ARBA" id="ARBA00022485"/>
    </source>
</evidence>
<dbReference type="SFLD" id="SFLDS00029">
    <property type="entry name" value="Radical_SAM"/>
    <property type="match status" value="1"/>
</dbReference>
<dbReference type="InterPro" id="IPR023404">
    <property type="entry name" value="rSAM_horseshoe"/>
</dbReference>
<sequence length="309" mass="35159">MSYRTLNSYLKEKFGCKVYKISLSTGCTCPNRDGTKGTGGCTFCSQGGSGDFAAKPAPIKIQIEEAKKRVDSKFPKSIPPEKRKYIAYFQSYTNTYTDKNITIEKLREIFFGAISRPEIVAISIGTRPDCITDEILELLCKLNKIKPVWIELGLQTIHEQTARKINRGYTLKEFENCFYKLKSAGIEVIAHIILGLPGESKELMLQTVKYLSKLNPKPNGIKIQLLHILEGTKMAQEYKENHFKLFELEEYCEFVCKCLKILPPEIVVHRITGDGPKKILIAPLWSADKKNVLNTLKNNIERFIDNKLQ</sequence>
<dbReference type="Pfam" id="PF04055">
    <property type="entry name" value="Radical_SAM"/>
    <property type="match status" value="1"/>
</dbReference>
<proteinExistence type="predicted"/>
<evidence type="ECO:0000313" key="8">
    <source>
        <dbReference type="EMBL" id="AEB14427.1"/>
    </source>
</evidence>
<dbReference type="PANTHER" id="PTHR11135">
    <property type="entry name" value="HISTONE ACETYLTRANSFERASE-RELATED"/>
    <property type="match status" value="1"/>
</dbReference>
<dbReference type="Pfam" id="PF16199">
    <property type="entry name" value="Radical_SAM_C"/>
    <property type="match status" value="1"/>
</dbReference>
<dbReference type="RefSeq" id="WP_013701709.1">
    <property type="nucleotide sequence ID" value="NC_015385.1"/>
</dbReference>
<dbReference type="InterPro" id="IPR007197">
    <property type="entry name" value="rSAM"/>
</dbReference>
<dbReference type="InterPro" id="IPR032432">
    <property type="entry name" value="Radical_SAM_C"/>
</dbReference>
<keyword evidence="9" id="KW-1185">Reference proteome</keyword>
<dbReference type="CDD" id="cd01335">
    <property type="entry name" value="Radical_SAM"/>
    <property type="match status" value="1"/>
</dbReference>
<dbReference type="PROSITE" id="PS51918">
    <property type="entry name" value="RADICAL_SAM"/>
    <property type="match status" value="1"/>
</dbReference>
<keyword evidence="4" id="KW-0479">Metal-binding</keyword>
<dbReference type="EMBL" id="CP002631">
    <property type="protein sequence ID" value="AEB14427.1"/>
    <property type="molecule type" value="Genomic_DNA"/>
</dbReference>
<dbReference type="SUPFAM" id="SSF102114">
    <property type="entry name" value="Radical SAM enzymes"/>
    <property type="match status" value="1"/>
</dbReference>
<dbReference type="InterPro" id="IPR005911">
    <property type="entry name" value="YhcC-like"/>
</dbReference>
<keyword evidence="5" id="KW-0408">Iron</keyword>
<dbReference type="SMART" id="SM00729">
    <property type="entry name" value="Elp3"/>
    <property type="match status" value="1"/>
</dbReference>
<dbReference type="SFLD" id="SFLDG01082">
    <property type="entry name" value="B12-binding_domain_containing"/>
    <property type="match status" value="1"/>
</dbReference>
<dbReference type="Proteomes" id="UP000006852">
    <property type="component" value="Chromosome"/>
</dbReference>
<dbReference type="SFLD" id="SFLDG01091">
    <property type="entry name" value="uncharacterized_CHP01210-like"/>
    <property type="match status" value="1"/>
</dbReference>
<gene>
    <name evidence="8" type="ordered locus">Tresu_1527</name>
</gene>
<dbReference type="HOGENOM" id="CLU_060920_0_0_12"/>
<dbReference type="InterPro" id="IPR006638">
    <property type="entry name" value="Elp3/MiaA/NifB-like_rSAM"/>
</dbReference>
<evidence type="ECO:0000256" key="5">
    <source>
        <dbReference type="ARBA" id="ARBA00023004"/>
    </source>
</evidence>
<evidence type="ECO:0000256" key="6">
    <source>
        <dbReference type="ARBA" id="ARBA00023014"/>
    </source>
</evidence>
<evidence type="ECO:0000259" key="7">
    <source>
        <dbReference type="PROSITE" id="PS51918"/>
    </source>
</evidence>
<dbReference type="OrthoDB" id="9801689at2"/>
<dbReference type="eggNOG" id="COG1242">
    <property type="taxonomic scope" value="Bacteria"/>
</dbReference>
<evidence type="ECO:0000256" key="3">
    <source>
        <dbReference type="ARBA" id="ARBA00022691"/>
    </source>
</evidence>
<dbReference type="GO" id="GO:0051539">
    <property type="term" value="F:4 iron, 4 sulfur cluster binding"/>
    <property type="evidence" value="ECO:0007669"/>
    <property type="project" value="UniProtKB-KW"/>
</dbReference>
<dbReference type="KEGG" id="tsu:Tresu_1527"/>
<dbReference type="PANTHER" id="PTHR11135:SF1">
    <property type="entry name" value="PROTEIN YHCC"/>
    <property type="match status" value="1"/>
</dbReference>
<keyword evidence="3" id="KW-0949">S-adenosyl-L-methionine</keyword>
<dbReference type="InterPro" id="IPR039661">
    <property type="entry name" value="ELP3"/>
</dbReference>
<accession>F2NSX5</accession>
<feature type="domain" description="Radical SAM core" evidence="7">
    <location>
        <begin position="13"/>
        <end position="265"/>
    </location>
</feature>
<organism evidence="8 9">
    <name type="scientific">Treponema succinifaciens (strain ATCC 33096 / DSM 2489 / 6091)</name>
    <dbReference type="NCBI Taxonomy" id="869209"/>
    <lineage>
        <taxon>Bacteria</taxon>
        <taxon>Pseudomonadati</taxon>
        <taxon>Spirochaetota</taxon>
        <taxon>Spirochaetia</taxon>
        <taxon>Spirochaetales</taxon>
        <taxon>Treponemataceae</taxon>
        <taxon>Treponema</taxon>
    </lineage>
</organism>
<evidence type="ECO:0000256" key="4">
    <source>
        <dbReference type="ARBA" id="ARBA00022723"/>
    </source>
</evidence>
<dbReference type="GO" id="GO:0003824">
    <property type="term" value="F:catalytic activity"/>
    <property type="evidence" value="ECO:0007669"/>
    <property type="project" value="InterPro"/>
</dbReference>
<dbReference type="SFLD" id="SFLDG01086">
    <property type="entry name" value="elongater_protein-like"/>
    <property type="match status" value="1"/>
</dbReference>
<comment type="cofactor">
    <cofactor evidence="1">
        <name>[4Fe-4S] cluster</name>
        <dbReference type="ChEBI" id="CHEBI:49883"/>
    </cofactor>
</comment>
<dbReference type="AlphaFoldDB" id="F2NSX5"/>
<dbReference type="NCBIfam" id="TIGR01212">
    <property type="entry name" value="TIGR01212 family radical SAM protein"/>
    <property type="match status" value="1"/>
</dbReference>
<keyword evidence="6" id="KW-0411">Iron-sulfur</keyword>
<dbReference type="Gene3D" id="3.80.30.20">
    <property type="entry name" value="tm_1862 like domain"/>
    <property type="match status" value="1"/>
</dbReference>
<evidence type="ECO:0000313" key="9">
    <source>
        <dbReference type="Proteomes" id="UP000006852"/>
    </source>
</evidence>
<reference evidence="9" key="2">
    <citation type="submission" date="2011-04" db="EMBL/GenBank/DDBJ databases">
        <title>The complete genome of chromosome of Treponema succinifaciens DSM 2489.</title>
        <authorList>
            <person name="Lucas S."/>
            <person name="Copeland A."/>
            <person name="Lapidus A."/>
            <person name="Bruce D."/>
            <person name="Goodwin L."/>
            <person name="Pitluck S."/>
            <person name="Peters L."/>
            <person name="Kyrpides N."/>
            <person name="Mavromatis K."/>
            <person name="Ivanova N."/>
            <person name="Ovchinnikova G."/>
            <person name="Teshima H."/>
            <person name="Detter J.C."/>
            <person name="Tapia R."/>
            <person name="Han C."/>
            <person name="Land M."/>
            <person name="Hauser L."/>
            <person name="Markowitz V."/>
            <person name="Cheng J.-F."/>
            <person name="Hugenholtz P."/>
            <person name="Woyke T."/>
            <person name="Wu D."/>
            <person name="Gronow S."/>
            <person name="Wellnitz S."/>
            <person name="Brambilla E."/>
            <person name="Klenk H.-P."/>
            <person name="Eisen J.A."/>
        </authorList>
    </citation>
    <scope>NUCLEOTIDE SEQUENCE [LARGE SCALE GENOMIC DNA]</scope>
    <source>
        <strain evidence="9">ATCC 33096 / DSM 2489 / 6091</strain>
    </source>
</reference>
<dbReference type="GeneID" id="302998687"/>
<dbReference type="STRING" id="869209.Tresu_1527"/>
<reference evidence="8 9" key="1">
    <citation type="journal article" date="2011" name="Stand. Genomic Sci.">
        <title>Complete genome sequence of Treponema succinifaciens type strain (6091).</title>
        <authorList>
            <person name="Han C."/>
            <person name="Gronow S."/>
            <person name="Teshima H."/>
            <person name="Lapidus A."/>
            <person name="Nolan M."/>
            <person name="Lucas S."/>
            <person name="Hammon N."/>
            <person name="Deshpande S."/>
            <person name="Cheng J.F."/>
            <person name="Zeytun A."/>
            <person name="Tapia R."/>
            <person name="Goodwin L."/>
            <person name="Pitluck S."/>
            <person name="Liolios K."/>
            <person name="Pagani I."/>
            <person name="Ivanova N."/>
            <person name="Mavromatis K."/>
            <person name="Mikhailova N."/>
            <person name="Huntemann M."/>
            <person name="Pati A."/>
            <person name="Chen A."/>
            <person name="Palaniappan K."/>
            <person name="Land M."/>
            <person name="Hauser L."/>
            <person name="Brambilla E.M."/>
            <person name="Rohde M."/>
            <person name="Goker M."/>
            <person name="Woyke T."/>
            <person name="Bristow J."/>
            <person name="Eisen J.A."/>
            <person name="Markowitz V."/>
            <person name="Hugenholtz P."/>
            <person name="Kyrpides N.C."/>
            <person name="Klenk H.P."/>
            <person name="Detter J.C."/>
        </authorList>
    </citation>
    <scope>NUCLEOTIDE SEQUENCE [LARGE SCALE GENOMIC DNA]</scope>
    <source>
        <strain evidence="9">ATCC 33096 / DSM 2489 / 6091</strain>
    </source>
</reference>
<evidence type="ECO:0000256" key="1">
    <source>
        <dbReference type="ARBA" id="ARBA00001966"/>
    </source>
</evidence>
<dbReference type="InterPro" id="IPR058240">
    <property type="entry name" value="rSAM_sf"/>
</dbReference>